<keyword evidence="1" id="KW-1133">Transmembrane helix</keyword>
<dbReference type="InterPro" id="IPR034804">
    <property type="entry name" value="SQR/QFR_C/D"/>
</dbReference>
<proteinExistence type="predicted"/>
<dbReference type="EMBL" id="CP136920">
    <property type="protein sequence ID" value="WOO41620.1"/>
    <property type="molecule type" value="Genomic_DNA"/>
</dbReference>
<dbReference type="KEGG" id="puo:RZN69_00870"/>
<dbReference type="SUPFAM" id="SSF81343">
    <property type="entry name" value="Fumarate reductase respiratory complex transmembrane subunits"/>
    <property type="match status" value="1"/>
</dbReference>
<sequence>MSEARKVVISSLTKKYLMAGSGLFLVLFILGHMLGNLQFFLGPDVINSYAYHLHHLPGHPFSLWAIRLVLLGCLAVHVWMAILLTTENKRARGPDAYAQKHSNVATYAARTMPVTGVVILAFIVLHILQFTTRVVPEDYNKTIGEASIEVAHVQIQAFDVFAMMVDGFSEPLFSIIYIVAVALLCMHLSHGVASMFQSFGFRNEIWRKRLNVIAHGFGWIIFLGFASIPASVMVFGFGKSYLAEMEQKWASQPPLVSTAAVADNKSH</sequence>
<protein>
    <submittedName>
        <fullName evidence="2">Succinate dehydrogenase cytochrome b subunit</fullName>
    </submittedName>
</protein>
<feature type="transmembrane region" description="Helical" evidence="1">
    <location>
        <begin position="172"/>
        <end position="196"/>
    </location>
</feature>
<keyword evidence="1" id="KW-0472">Membrane</keyword>
<feature type="transmembrane region" description="Helical" evidence="1">
    <location>
        <begin position="217"/>
        <end position="238"/>
    </location>
</feature>
<reference evidence="2 3" key="1">
    <citation type="submission" date="2023-10" db="EMBL/GenBank/DDBJ databases">
        <title>Rubellicoccus peritrichatus gen. nov., sp. nov., isolated from an algae of coral reef tank.</title>
        <authorList>
            <person name="Luo J."/>
        </authorList>
    </citation>
    <scope>NUCLEOTIDE SEQUENCE [LARGE SCALE GENOMIC DNA]</scope>
    <source>
        <strain evidence="2 3">CR14</strain>
    </source>
</reference>
<dbReference type="InterPro" id="IPR011138">
    <property type="entry name" value="Cytochrome_b-558"/>
</dbReference>
<dbReference type="NCBIfam" id="TIGR02046">
    <property type="entry name" value="sdhC_b558_fam"/>
    <property type="match status" value="1"/>
</dbReference>
<evidence type="ECO:0000313" key="3">
    <source>
        <dbReference type="Proteomes" id="UP001304300"/>
    </source>
</evidence>
<dbReference type="Proteomes" id="UP001304300">
    <property type="component" value="Chromosome"/>
</dbReference>
<dbReference type="AlphaFoldDB" id="A0AAQ3LCY9"/>
<feature type="transmembrane region" description="Helical" evidence="1">
    <location>
        <begin position="61"/>
        <end position="86"/>
    </location>
</feature>
<name>A0AAQ3LCY9_9BACT</name>
<dbReference type="CDD" id="cd03498">
    <property type="entry name" value="SQR_TypeB_2_TM"/>
    <property type="match status" value="1"/>
</dbReference>
<feature type="transmembrane region" description="Helical" evidence="1">
    <location>
        <begin position="107"/>
        <end position="128"/>
    </location>
</feature>
<accession>A0AAQ3LCY9</accession>
<organism evidence="2 3">
    <name type="scientific">Rubellicoccus peritrichatus</name>
    <dbReference type="NCBI Taxonomy" id="3080537"/>
    <lineage>
        <taxon>Bacteria</taxon>
        <taxon>Pseudomonadati</taxon>
        <taxon>Verrucomicrobiota</taxon>
        <taxon>Opitutia</taxon>
        <taxon>Puniceicoccales</taxon>
        <taxon>Cerasicoccaceae</taxon>
        <taxon>Rubellicoccus</taxon>
    </lineage>
</organism>
<evidence type="ECO:0000256" key="1">
    <source>
        <dbReference type="SAM" id="Phobius"/>
    </source>
</evidence>
<keyword evidence="3" id="KW-1185">Reference proteome</keyword>
<dbReference type="RefSeq" id="WP_317834104.1">
    <property type="nucleotide sequence ID" value="NZ_CP136920.1"/>
</dbReference>
<dbReference type="GO" id="GO:0016020">
    <property type="term" value="C:membrane"/>
    <property type="evidence" value="ECO:0007669"/>
    <property type="project" value="InterPro"/>
</dbReference>
<feature type="transmembrane region" description="Helical" evidence="1">
    <location>
        <begin position="21"/>
        <end position="41"/>
    </location>
</feature>
<evidence type="ECO:0000313" key="2">
    <source>
        <dbReference type="EMBL" id="WOO41620.1"/>
    </source>
</evidence>
<keyword evidence="1" id="KW-0812">Transmembrane</keyword>
<gene>
    <name evidence="2" type="ORF">RZN69_00870</name>
</gene>
<dbReference type="Gene3D" id="1.20.1300.10">
    <property type="entry name" value="Fumarate reductase/succinate dehydrogenase, transmembrane subunit"/>
    <property type="match status" value="1"/>
</dbReference>